<name>A0ACB5TZP0_CANBO</name>
<sequence length="145" mass="16776">MTLINKEGFCNGSPYRFQNECNFYIQDIPTSFSRGSLIAGGSESVFYTGLQGTIGVVNPITSKSDYHFFQTLQKLVAQNYDNLTERDNLKYRSYYSPRRCVIDGDLVEKYLDLPFDKRDTIAVKMELSPEQINKRILDMRSRIVF</sequence>
<dbReference type="Proteomes" id="UP001165101">
    <property type="component" value="Unassembled WGS sequence"/>
</dbReference>
<accession>A0ACB5TZP0</accession>
<comment type="caution">
    <text evidence="1">The sequence shown here is derived from an EMBL/GenBank/DDBJ whole genome shotgun (WGS) entry which is preliminary data.</text>
</comment>
<evidence type="ECO:0000313" key="2">
    <source>
        <dbReference type="Proteomes" id="UP001165101"/>
    </source>
</evidence>
<evidence type="ECO:0000313" key="1">
    <source>
        <dbReference type="EMBL" id="GME97140.1"/>
    </source>
</evidence>
<protein>
    <submittedName>
        <fullName evidence="1">Unnamed protein product</fullName>
    </submittedName>
</protein>
<gene>
    <name evidence="1" type="ORF">Cboi01_000451200</name>
</gene>
<dbReference type="EMBL" id="BSXV01002938">
    <property type="protein sequence ID" value="GME97140.1"/>
    <property type="molecule type" value="Genomic_DNA"/>
</dbReference>
<organism evidence="1 2">
    <name type="scientific">Candida boidinii</name>
    <name type="common">Yeast</name>
    <dbReference type="NCBI Taxonomy" id="5477"/>
    <lineage>
        <taxon>Eukaryota</taxon>
        <taxon>Fungi</taxon>
        <taxon>Dikarya</taxon>
        <taxon>Ascomycota</taxon>
        <taxon>Saccharomycotina</taxon>
        <taxon>Pichiomycetes</taxon>
        <taxon>Pichiales</taxon>
        <taxon>Pichiaceae</taxon>
        <taxon>Ogataea</taxon>
        <taxon>Ogataea/Candida clade</taxon>
    </lineage>
</organism>
<keyword evidence="2" id="KW-1185">Reference proteome</keyword>
<reference evidence="1" key="1">
    <citation type="submission" date="2023-04" db="EMBL/GenBank/DDBJ databases">
        <title>Candida boidinii NBRC 1967.</title>
        <authorList>
            <person name="Ichikawa N."/>
            <person name="Sato H."/>
            <person name="Tonouchi N."/>
        </authorList>
    </citation>
    <scope>NUCLEOTIDE SEQUENCE</scope>
    <source>
        <strain evidence="1">NBRC 1967</strain>
    </source>
</reference>
<proteinExistence type="predicted"/>